<dbReference type="AlphaFoldDB" id="A0AAV1SID0"/>
<sequence length="72" mass="8177">MVGMVPTNIPSIETFWGSNMQVLQGLISSPLTYYFHGIEPALNPKNSIEPVDENVARGNEFNLKRMEKLKRK</sequence>
<organism evidence="1 2">
    <name type="scientific">Dovyalis caffra</name>
    <dbReference type="NCBI Taxonomy" id="77055"/>
    <lineage>
        <taxon>Eukaryota</taxon>
        <taxon>Viridiplantae</taxon>
        <taxon>Streptophyta</taxon>
        <taxon>Embryophyta</taxon>
        <taxon>Tracheophyta</taxon>
        <taxon>Spermatophyta</taxon>
        <taxon>Magnoliopsida</taxon>
        <taxon>eudicotyledons</taxon>
        <taxon>Gunneridae</taxon>
        <taxon>Pentapetalae</taxon>
        <taxon>rosids</taxon>
        <taxon>fabids</taxon>
        <taxon>Malpighiales</taxon>
        <taxon>Salicaceae</taxon>
        <taxon>Flacourtieae</taxon>
        <taxon>Dovyalis</taxon>
    </lineage>
</organism>
<evidence type="ECO:0000313" key="2">
    <source>
        <dbReference type="Proteomes" id="UP001314170"/>
    </source>
</evidence>
<reference evidence="1 2" key="1">
    <citation type="submission" date="2024-01" db="EMBL/GenBank/DDBJ databases">
        <authorList>
            <person name="Waweru B."/>
        </authorList>
    </citation>
    <scope>NUCLEOTIDE SEQUENCE [LARGE SCALE GENOMIC DNA]</scope>
</reference>
<gene>
    <name evidence="1" type="ORF">DCAF_LOCUS22344</name>
</gene>
<keyword evidence="2" id="KW-1185">Reference proteome</keyword>
<comment type="caution">
    <text evidence="1">The sequence shown here is derived from an EMBL/GenBank/DDBJ whole genome shotgun (WGS) entry which is preliminary data.</text>
</comment>
<accession>A0AAV1SID0</accession>
<feature type="non-terminal residue" evidence="1">
    <location>
        <position position="72"/>
    </location>
</feature>
<proteinExistence type="predicted"/>
<name>A0AAV1SID0_9ROSI</name>
<protein>
    <submittedName>
        <fullName evidence="1">Uncharacterized protein</fullName>
    </submittedName>
</protein>
<dbReference type="Proteomes" id="UP001314170">
    <property type="component" value="Unassembled WGS sequence"/>
</dbReference>
<dbReference type="EMBL" id="CAWUPB010001176">
    <property type="protein sequence ID" value="CAK7349624.1"/>
    <property type="molecule type" value="Genomic_DNA"/>
</dbReference>
<evidence type="ECO:0000313" key="1">
    <source>
        <dbReference type="EMBL" id="CAK7349624.1"/>
    </source>
</evidence>